<protein>
    <submittedName>
        <fullName evidence="2">HEPN domain-containing protein</fullName>
    </submittedName>
</protein>
<dbReference type="RefSeq" id="WP_280307418.1">
    <property type="nucleotide sequence ID" value="NZ_JAPDIQ010000003.1"/>
</dbReference>
<dbReference type="Proteomes" id="UP001157461">
    <property type="component" value="Unassembled WGS sequence"/>
</dbReference>
<evidence type="ECO:0000259" key="1">
    <source>
        <dbReference type="Pfam" id="PF18735"/>
    </source>
</evidence>
<sequence>MPRQDMDFHLNKIDELAREIENFVPPNRIDAQAFRAHLAGLLVVTIAATYEACVKEVLITHASNHHVAFGDFAQNNYNKINSKIRVGDLKNYAKLFSNALHTKFCTTLSQRKNKINERLGKNIETNFEQILNWRHSFAHAWVNSTTIEEAMITHRLAKRVLYAFDEALNGR</sequence>
<comment type="caution">
    <text evidence="2">The sequence shown here is derived from an EMBL/GenBank/DDBJ whole genome shotgun (WGS) entry which is preliminary data.</text>
</comment>
<evidence type="ECO:0000313" key="2">
    <source>
        <dbReference type="EMBL" id="MDH4763029.1"/>
    </source>
</evidence>
<gene>
    <name evidence="2" type="ORF">OMP44_08975</name>
</gene>
<feature type="domain" description="RiboL-PSP-HEPN" evidence="1">
    <location>
        <begin position="14"/>
        <end position="169"/>
    </location>
</feature>
<evidence type="ECO:0000313" key="3">
    <source>
        <dbReference type="Proteomes" id="UP001157461"/>
    </source>
</evidence>
<keyword evidence="3" id="KW-1185">Reference proteome</keyword>
<organism evidence="2 3">
    <name type="scientific">Pseudomonas flavocrustae</name>
    <dbReference type="NCBI Taxonomy" id="2991719"/>
    <lineage>
        <taxon>Bacteria</taxon>
        <taxon>Pseudomonadati</taxon>
        <taxon>Pseudomonadota</taxon>
        <taxon>Gammaproteobacteria</taxon>
        <taxon>Pseudomonadales</taxon>
        <taxon>Pseudomonadaceae</taxon>
        <taxon>Pseudomonas</taxon>
    </lineage>
</organism>
<dbReference type="Pfam" id="PF18735">
    <property type="entry name" value="HEPN_RiboL-PSP"/>
    <property type="match status" value="1"/>
</dbReference>
<name>A0ABT6IEU8_9PSED</name>
<accession>A0ABT6IEU8</accession>
<dbReference type="InterPro" id="IPR041519">
    <property type="entry name" value="HEPN_RiboL-PSP"/>
</dbReference>
<dbReference type="EMBL" id="JAPDIQ010000003">
    <property type="protein sequence ID" value="MDH4763029.1"/>
    <property type="molecule type" value="Genomic_DNA"/>
</dbReference>
<reference evidence="2 3" key="1">
    <citation type="submission" date="2022-10" db="EMBL/GenBank/DDBJ databases">
        <title>A novel Pseudomonas species, isolated from Passiflora incarnata leaves.</title>
        <authorList>
            <person name="Cueva-Yesquen L.G."/>
            <person name="Fantinatti-Garboggini F."/>
        </authorList>
    </citation>
    <scope>NUCLEOTIDE SEQUENCE [LARGE SCALE GENOMIC DNA]</scope>
    <source>
        <strain evidence="2 3">CBMAI 2609</strain>
    </source>
</reference>
<proteinExistence type="predicted"/>